<dbReference type="PRINTS" id="PR00111">
    <property type="entry name" value="ABHYDROLASE"/>
</dbReference>
<keyword evidence="3" id="KW-0378">Hydrolase</keyword>
<feature type="domain" description="AB hydrolase-1" evidence="2">
    <location>
        <begin position="21"/>
        <end position="259"/>
    </location>
</feature>
<proteinExistence type="inferred from homology"/>
<evidence type="ECO:0000256" key="1">
    <source>
        <dbReference type="ARBA" id="ARBA00008645"/>
    </source>
</evidence>
<dbReference type="EMBL" id="SISG01000001">
    <property type="protein sequence ID" value="TBN57421.1"/>
    <property type="molecule type" value="Genomic_DNA"/>
</dbReference>
<dbReference type="Proteomes" id="UP000294194">
    <property type="component" value="Unassembled WGS sequence"/>
</dbReference>
<dbReference type="RefSeq" id="WP_130981532.1">
    <property type="nucleotide sequence ID" value="NZ_SISG01000001.1"/>
</dbReference>
<evidence type="ECO:0000313" key="3">
    <source>
        <dbReference type="EMBL" id="TBN57421.1"/>
    </source>
</evidence>
<dbReference type="InterPro" id="IPR000073">
    <property type="entry name" value="AB_hydrolase_1"/>
</dbReference>
<reference evidence="4" key="1">
    <citation type="submission" date="2019-02" db="EMBL/GenBank/DDBJ databases">
        <title>Glaciihabitans arcticus sp. nov., a psychrotolerant bacterium isolated from polar soil.</title>
        <authorList>
            <person name="Dahal R.H."/>
        </authorList>
    </citation>
    <scope>NUCLEOTIDE SEQUENCE [LARGE SCALE GENOMIC DNA]</scope>
    <source>
        <strain evidence="4">RP-3-7</strain>
    </source>
</reference>
<dbReference type="Gene3D" id="3.40.50.1820">
    <property type="entry name" value="alpha/beta hydrolase"/>
    <property type="match status" value="1"/>
</dbReference>
<dbReference type="SUPFAM" id="SSF53474">
    <property type="entry name" value="alpha/beta-Hydrolases"/>
    <property type="match status" value="1"/>
</dbReference>
<evidence type="ECO:0000313" key="4">
    <source>
        <dbReference type="Proteomes" id="UP000294194"/>
    </source>
</evidence>
<evidence type="ECO:0000259" key="2">
    <source>
        <dbReference type="Pfam" id="PF12697"/>
    </source>
</evidence>
<comment type="caution">
    <text evidence="3">The sequence shown here is derived from an EMBL/GenBank/DDBJ whole genome shotgun (WGS) entry which is preliminary data.</text>
</comment>
<gene>
    <name evidence="3" type="ORF">EYE40_08440</name>
</gene>
<sequence length="265" mass="28715">MTDVLRRNNVRVLGNPNGRPLVFAHGFGCSQEIWHNVTPAFLADFTVVLYDNVGSGGSDLTAYDRNKYDSLDGYASDVIEILDTLDLRDAVFVGHSVSSMIGVLAANRDPSRFGALALVGPSPRYVNDGTYVGGFEQKDIDGLLDMLDSNYLGWSATMAPVMVGNADRPELGQELTAFFCSVEPSIARHFAHVTFLSDNRHDLRDVTVPTLIIQCTDDVIAPLAVGSYVHEQIPGSTLTVIPATGHVPSLSGPQYVVDAILDYLR</sequence>
<dbReference type="GO" id="GO:0016787">
    <property type="term" value="F:hydrolase activity"/>
    <property type="evidence" value="ECO:0007669"/>
    <property type="project" value="UniProtKB-KW"/>
</dbReference>
<organism evidence="3 4">
    <name type="scientific">Glaciihabitans arcticus</name>
    <dbReference type="NCBI Taxonomy" id="2668039"/>
    <lineage>
        <taxon>Bacteria</taxon>
        <taxon>Bacillati</taxon>
        <taxon>Actinomycetota</taxon>
        <taxon>Actinomycetes</taxon>
        <taxon>Micrococcales</taxon>
        <taxon>Microbacteriaceae</taxon>
        <taxon>Glaciihabitans</taxon>
    </lineage>
</organism>
<name>A0A4Q9GRZ1_9MICO</name>
<keyword evidence="4" id="KW-1185">Reference proteome</keyword>
<dbReference type="InterPro" id="IPR029058">
    <property type="entry name" value="AB_hydrolase_fold"/>
</dbReference>
<dbReference type="PANTHER" id="PTHR43039">
    <property type="entry name" value="ESTERASE-RELATED"/>
    <property type="match status" value="1"/>
</dbReference>
<protein>
    <submittedName>
        <fullName evidence="3">Alpha/beta hydrolase</fullName>
    </submittedName>
</protein>
<dbReference type="Pfam" id="PF12697">
    <property type="entry name" value="Abhydrolase_6"/>
    <property type="match status" value="1"/>
</dbReference>
<dbReference type="AlphaFoldDB" id="A0A4Q9GRZ1"/>
<accession>A0A4Q9GRZ1</accession>
<comment type="similarity">
    <text evidence="1">Belongs to the AB hydrolase superfamily.</text>
</comment>